<dbReference type="InterPro" id="IPR050449">
    <property type="entry name" value="Ephrin_rcpt_TKs"/>
</dbReference>
<dbReference type="PANTHER" id="PTHR46877">
    <property type="entry name" value="EPH RECEPTOR A5"/>
    <property type="match status" value="1"/>
</dbReference>
<evidence type="ECO:0000313" key="12">
    <source>
        <dbReference type="Proteomes" id="UP001164746"/>
    </source>
</evidence>
<dbReference type="InterPro" id="IPR001245">
    <property type="entry name" value="Ser-Thr/Tyr_kinase_cat_dom"/>
</dbReference>
<keyword evidence="2 8" id="KW-0812">Transmembrane</keyword>
<protein>
    <submittedName>
        <fullName evidence="11">EPA4B-like protein</fullName>
    </submittedName>
</protein>
<dbReference type="SUPFAM" id="SSF56112">
    <property type="entry name" value="Protein kinase-like (PK-like)"/>
    <property type="match status" value="1"/>
</dbReference>
<feature type="domain" description="Fibronectin type-III" evidence="10">
    <location>
        <begin position="59"/>
        <end position="157"/>
    </location>
</feature>
<feature type="domain" description="Protein kinase" evidence="9">
    <location>
        <begin position="297"/>
        <end position="389"/>
    </location>
</feature>
<dbReference type="PANTHER" id="PTHR46877:SF14">
    <property type="entry name" value="RECEPTOR PROTEIN-TYROSINE KINASE"/>
    <property type="match status" value="1"/>
</dbReference>
<dbReference type="Pfam" id="PF14575">
    <property type="entry name" value="EphA2_TM"/>
    <property type="match status" value="1"/>
</dbReference>
<dbReference type="CDD" id="cd00063">
    <property type="entry name" value="FN3"/>
    <property type="match status" value="1"/>
</dbReference>
<dbReference type="InterPro" id="IPR013783">
    <property type="entry name" value="Ig-like_fold"/>
</dbReference>
<dbReference type="PROSITE" id="PS50853">
    <property type="entry name" value="FN3"/>
    <property type="match status" value="1"/>
</dbReference>
<evidence type="ECO:0000256" key="1">
    <source>
        <dbReference type="ARBA" id="ARBA00004167"/>
    </source>
</evidence>
<gene>
    <name evidence="11" type="ORF">MAR_004552</name>
</gene>
<comment type="subcellular location">
    <subcellularLocation>
        <location evidence="1">Membrane</location>
        <topology evidence="1">Single-pass membrane protein</topology>
    </subcellularLocation>
</comment>
<accession>A0ABY7EYP3</accession>
<dbReference type="InterPro" id="IPR036116">
    <property type="entry name" value="FN3_sf"/>
</dbReference>
<evidence type="ECO:0000256" key="4">
    <source>
        <dbReference type="ARBA" id="ARBA00022840"/>
    </source>
</evidence>
<keyword evidence="12" id="KW-1185">Reference proteome</keyword>
<feature type="transmembrane region" description="Helical" evidence="8">
    <location>
        <begin position="216"/>
        <end position="240"/>
    </location>
</feature>
<evidence type="ECO:0000256" key="7">
    <source>
        <dbReference type="ARBA" id="ARBA00023170"/>
    </source>
</evidence>
<dbReference type="Gene3D" id="3.30.200.20">
    <property type="entry name" value="Phosphorylase Kinase, domain 1"/>
    <property type="match status" value="1"/>
</dbReference>
<dbReference type="InterPro" id="IPR011009">
    <property type="entry name" value="Kinase-like_dom_sf"/>
</dbReference>
<keyword evidence="4" id="KW-0067">ATP-binding</keyword>
<proteinExistence type="predicted"/>
<dbReference type="Pfam" id="PF07714">
    <property type="entry name" value="PK_Tyr_Ser-Thr"/>
    <property type="match status" value="1"/>
</dbReference>
<dbReference type="Gene3D" id="2.60.40.10">
    <property type="entry name" value="Immunoglobulins"/>
    <property type="match status" value="1"/>
</dbReference>
<dbReference type="PROSITE" id="PS50011">
    <property type="entry name" value="PROTEIN_KINASE_DOM"/>
    <property type="match status" value="1"/>
</dbReference>
<evidence type="ECO:0000256" key="5">
    <source>
        <dbReference type="ARBA" id="ARBA00022989"/>
    </source>
</evidence>
<evidence type="ECO:0000256" key="8">
    <source>
        <dbReference type="SAM" id="Phobius"/>
    </source>
</evidence>
<evidence type="ECO:0000259" key="10">
    <source>
        <dbReference type="PROSITE" id="PS50853"/>
    </source>
</evidence>
<dbReference type="EMBL" id="CP111020">
    <property type="protein sequence ID" value="WAR14447.1"/>
    <property type="molecule type" value="Genomic_DNA"/>
</dbReference>
<keyword evidence="5 8" id="KW-1133">Transmembrane helix</keyword>
<evidence type="ECO:0000259" key="9">
    <source>
        <dbReference type="PROSITE" id="PS50011"/>
    </source>
</evidence>
<dbReference type="Gene3D" id="2.10.50.10">
    <property type="entry name" value="Tumor Necrosis Factor Receptor, subunit A, domain 2"/>
    <property type="match status" value="1"/>
</dbReference>
<dbReference type="InterPro" id="IPR000719">
    <property type="entry name" value="Prot_kinase_dom"/>
</dbReference>
<dbReference type="InterPro" id="IPR027936">
    <property type="entry name" value="Eph_TM"/>
</dbReference>
<organism evidence="11 12">
    <name type="scientific">Mya arenaria</name>
    <name type="common">Soft-shell clam</name>
    <dbReference type="NCBI Taxonomy" id="6604"/>
    <lineage>
        <taxon>Eukaryota</taxon>
        <taxon>Metazoa</taxon>
        <taxon>Spiralia</taxon>
        <taxon>Lophotrochozoa</taxon>
        <taxon>Mollusca</taxon>
        <taxon>Bivalvia</taxon>
        <taxon>Autobranchia</taxon>
        <taxon>Heteroconchia</taxon>
        <taxon>Euheterodonta</taxon>
        <taxon>Imparidentia</taxon>
        <taxon>Neoheterodontei</taxon>
        <taxon>Myida</taxon>
        <taxon>Myoidea</taxon>
        <taxon>Myidae</taxon>
        <taxon>Mya</taxon>
    </lineage>
</organism>
<dbReference type="Proteomes" id="UP001164746">
    <property type="component" value="Chromosome 9"/>
</dbReference>
<name>A0ABY7EYP3_MYAAR</name>
<keyword evidence="3" id="KW-0547">Nucleotide-binding</keyword>
<keyword evidence="6 8" id="KW-0472">Membrane</keyword>
<dbReference type="Pfam" id="PF00041">
    <property type="entry name" value="fn3"/>
    <property type="match status" value="1"/>
</dbReference>
<dbReference type="SUPFAM" id="SSF49265">
    <property type="entry name" value="Fibronectin type III"/>
    <property type="match status" value="1"/>
</dbReference>
<evidence type="ECO:0000256" key="3">
    <source>
        <dbReference type="ARBA" id="ARBA00022741"/>
    </source>
</evidence>
<reference evidence="11" key="1">
    <citation type="submission" date="2022-11" db="EMBL/GenBank/DDBJ databases">
        <title>Centuries of genome instability and evolution in soft-shell clam transmissible cancer (bioRxiv).</title>
        <authorList>
            <person name="Hart S.F.M."/>
            <person name="Yonemitsu M.A."/>
            <person name="Giersch R.M."/>
            <person name="Beal B.F."/>
            <person name="Arriagada G."/>
            <person name="Davis B.W."/>
            <person name="Ostrander E.A."/>
            <person name="Goff S.P."/>
            <person name="Metzger M.J."/>
        </authorList>
    </citation>
    <scope>NUCLEOTIDE SEQUENCE</scope>
    <source>
        <strain evidence="11">MELC-2E11</strain>
        <tissue evidence="11">Siphon/mantle</tissue>
    </source>
</reference>
<evidence type="ECO:0000256" key="2">
    <source>
        <dbReference type="ARBA" id="ARBA00022692"/>
    </source>
</evidence>
<keyword evidence="7" id="KW-0675">Receptor</keyword>
<dbReference type="SMART" id="SM00060">
    <property type="entry name" value="FN3"/>
    <property type="match status" value="1"/>
</dbReference>
<sequence>MKGCRRNHFKWEAGSFACRQCPENSFTEGETSVECQCYNSYYRADKDEKSMPCTQPPSAPRNVKVVDISDTIVQLSWQLPEQLGGRTDTTYRVECSQCLSEVLYSPKAKGFNTTSVELKGLRASTKYTVKIYAENGVTVLSQLQPKYVQHEFTTESTIAEIQDIKLIDYGDNFIALQWQIKGQTSKGWGEFSSPFFASTRTPYQSEKELEPGPTTVIIVGAIVAVTLCMAIAGIMIFILIKRNRHRDGKNSDIDSPYHHVTVPLFQPSGTIKSYVDPHTYEDPNQAVREFTREIDASHIIIESVIGEFGDVCKGKLRVPSRPEMSVAIKTLKAGATDKNRLDFLTEASIMGQFDDPNVIFLEGVVTKASPIMIVTEYMANGSLDSFLRK</sequence>
<dbReference type="InterPro" id="IPR003961">
    <property type="entry name" value="FN3_dom"/>
</dbReference>
<evidence type="ECO:0000313" key="11">
    <source>
        <dbReference type="EMBL" id="WAR14447.1"/>
    </source>
</evidence>
<evidence type="ECO:0000256" key="6">
    <source>
        <dbReference type="ARBA" id="ARBA00023136"/>
    </source>
</evidence>